<comment type="caution">
    <text evidence="1">The sequence shown here is derived from an EMBL/GenBank/DDBJ whole genome shotgun (WGS) entry which is preliminary data.</text>
</comment>
<evidence type="ECO:0000313" key="1">
    <source>
        <dbReference type="EMBL" id="KAJ7698922.1"/>
    </source>
</evidence>
<accession>A0AAD7DTZ6</accession>
<organism evidence="1 2">
    <name type="scientific">Mycena rosella</name>
    <name type="common">Pink bonnet</name>
    <name type="synonym">Agaricus rosellus</name>
    <dbReference type="NCBI Taxonomy" id="1033263"/>
    <lineage>
        <taxon>Eukaryota</taxon>
        <taxon>Fungi</taxon>
        <taxon>Dikarya</taxon>
        <taxon>Basidiomycota</taxon>
        <taxon>Agaricomycotina</taxon>
        <taxon>Agaricomycetes</taxon>
        <taxon>Agaricomycetidae</taxon>
        <taxon>Agaricales</taxon>
        <taxon>Marasmiineae</taxon>
        <taxon>Mycenaceae</taxon>
        <taxon>Mycena</taxon>
    </lineage>
</organism>
<keyword evidence="2" id="KW-1185">Reference proteome</keyword>
<name>A0AAD7DTZ6_MYCRO</name>
<evidence type="ECO:0000313" key="2">
    <source>
        <dbReference type="Proteomes" id="UP001221757"/>
    </source>
</evidence>
<dbReference type="AlphaFoldDB" id="A0AAD7DTZ6"/>
<reference evidence="1" key="1">
    <citation type="submission" date="2023-03" db="EMBL/GenBank/DDBJ databases">
        <title>Massive genome expansion in bonnet fungi (Mycena s.s.) driven by repeated elements and novel gene families across ecological guilds.</title>
        <authorList>
            <consortium name="Lawrence Berkeley National Laboratory"/>
            <person name="Harder C.B."/>
            <person name="Miyauchi S."/>
            <person name="Viragh M."/>
            <person name="Kuo A."/>
            <person name="Thoen E."/>
            <person name="Andreopoulos B."/>
            <person name="Lu D."/>
            <person name="Skrede I."/>
            <person name="Drula E."/>
            <person name="Henrissat B."/>
            <person name="Morin E."/>
            <person name="Kohler A."/>
            <person name="Barry K."/>
            <person name="LaButti K."/>
            <person name="Morin E."/>
            <person name="Salamov A."/>
            <person name="Lipzen A."/>
            <person name="Mereny Z."/>
            <person name="Hegedus B."/>
            <person name="Baldrian P."/>
            <person name="Stursova M."/>
            <person name="Weitz H."/>
            <person name="Taylor A."/>
            <person name="Grigoriev I.V."/>
            <person name="Nagy L.G."/>
            <person name="Martin F."/>
            <person name="Kauserud H."/>
        </authorList>
    </citation>
    <scope>NUCLEOTIDE SEQUENCE</scope>
    <source>
        <strain evidence="1">CBHHK067</strain>
    </source>
</reference>
<sequence length="176" mass="19163">MVGARPSPDFVLRTSYSQRTPASLPSLSHPRFALRALIELRAPSSSFTPTLPSILLRHSSHVSSFLHPALSSLRSQFAPYPTLMSFRQVASLPSFLLPSSPFPTPLARAGAHLHPALSSPLHTPPPSFVAAFPCLPYTARLRCIICSSWVSLGRIMYRYLCNITGSLLGCSSLCFV</sequence>
<proteinExistence type="predicted"/>
<gene>
    <name evidence="1" type="ORF">B0H17DRAFT_315631</name>
</gene>
<dbReference type="Proteomes" id="UP001221757">
    <property type="component" value="Unassembled WGS sequence"/>
</dbReference>
<protein>
    <submittedName>
        <fullName evidence="1">Uncharacterized protein</fullName>
    </submittedName>
</protein>
<dbReference type="EMBL" id="JARKIE010000024">
    <property type="protein sequence ID" value="KAJ7698922.1"/>
    <property type="molecule type" value="Genomic_DNA"/>
</dbReference>